<keyword evidence="3" id="KW-1185">Reference proteome</keyword>
<feature type="non-terminal residue" evidence="2">
    <location>
        <position position="282"/>
    </location>
</feature>
<feature type="region of interest" description="Disordered" evidence="1">
    <location>
        <begin position="207"/>
        <end position="257"/>
    </location>
</feature>
<proteinExistence type="predicted"/>
<gene>
    <name evidence="2" type="ORF">BJ554DRAFT_2623</name>
</gene>
<dbReference type="AlphaFoldDB" id="A0A8H7ZQJ2"/>
<organism evidence="2 3">
    <name type="scientific">Olpidium bornovanus</name>
    <dbReference type="NCBI Taxonomy" id="278681"/>
    <lineage>
        <taxon>Eukaryota</taxon>
        <taxon>Fungi</taxon>
        <taxon>Fungi incertae sedis</taxon>
        <taxon>Olpidiomycota</taxon>
        <taxon>Olpidiomycotina</taxon>
        <taxon>Olpidiomycetes</taxon>
        <taxon>Olpidiales</taxon>
        <taxon>Olpidiaceae</taxon>
        <taxon>Olpidium</taxon>
    </lineage>
</organism>
<feature type="compositionally biased region" description="Basic and acidic residues" evidence="1">
    <location>
        <begin position="162"/>
        <end position="171"/>
    </location>
</feature>
<protein>
    <submittedName>
        <fullName evidence="2">Uncharacterized protein</fullName>
    </submittedName>
</protein>
<accession>A0A8H7ZQJ2</accession>
<feature type="region of interest" description="Disordered" evidence="1">
    <location>
        <begin position="1"/>
        <end position="51"/>
    </location>
</feature>
<dbReference type="Proteomes" id="UP000673691">
    <property type="component" value="Unassembled WGS sequence"/>
</dbReference>
<sequence>MEGDGDSERGSPKGGNGGPTTPPGSPIPARAGAQPAPRKTVRIESPNVSKGRDDLSFVVMQDFKSDARLGDYAVGDDEEDVVGVARVDEKANADPYQSIIAFLEQIQQVVDRLKDEHNLTSELRKQLYPGTRFTDVEIDTRKATQLDSKLLQMQGQSNAAKEPGRYPDLRARSTRGSNDCQPALTPPAIPCSYFSANRLAALQQAGVHRPRSPGVRKNAWRGAAAAGARQVASSPGPRPEPAGAEAGGAPGVRAELDDRSVVRLLDARFLRGAGNGRARHHH</sequence>
<feature type="region of interest" description="Disordered" evidence="1">
    <location>
        <begin position="154"/>
        <end position="181"/>
    </location>
</feature>
<evidence type="ECO:0000313" key="3">
    <source>
        <dbReference type="Proteomes" id="UP000673691"/>
    </source>
</evidence>
<feature type="compositionally biased region" description="Low complexity" evidence="1">
    <location>
        <begin position="220"/>
        <end position="229"/>
    </location>
</feature>
<feature type="compositionally biased region" description="Basic and acidic residues" evidence="1">
    <location>
        <begin position="1"/>
        <end position="11"/>
    </location>
</feature>
<evidence type="ECO:0000256" key="1">
    <source>
        <dbReference type="SAM" id="MobiDB-lite"/>
    </source>
</evidence>
<comment type="caution">
    <text evidence="2">The sequence shown here is derived from an EMBL/GenBank/DDBJ whole genome shotgun (WGS) entry which is preliminary data.</text>
</comment>
<evidence type="ECO:0000313" key="2">
    <source>
        <dbReference type="EMBL" id="KAG5457380.1"/>
    </source>
</evidence>
<dbReference type="EMBL" id="JAEFCI010010174">
    <property type="protein sequence ID" value="KAG5457380.1"/>
    <property type="molecule type" value="Genomic_DNA"/>
</dbReference>
<reference evidence="2 3" key="1">
    <citation type="journal article" name="Sci. Rep.">
        <title>Genome-scale phylogenetic analyses confirm Olpidium as the closest living zoosporic fungus to the non-flagellated, terrestrial fungi.</title>
        <authorList>
            <person name="Chang Y."/>
            <person name="Rochon D."/>
            <person name="Sekimoto S."/>
            <person name="Wang Y."/>
            <person name="Chovatia M."/>
            <person name="Sandor L."/>
            <person name="Salamov A."/>
            <person name="Grigoriev I.V."/>
            <person name="Stajich J.E."/>
            <person name="Spatafora J.W."/>
        </authorList>
    </citation>
    <scope>NUCLEOTIDE SEQUENCE [LARGE SCALE GENOMIC DNA]</scope>
    <source>
        <strain evidence="2">S191</strain>
    </source>
</reference>
<name>A0A8H7ZQJ2_9FUNG</name>